<gene>
    <name evidence="6" type="ORF">HELGO_WM16554</name>
</gene>
<organism evidence="6">
    <name type="scientific">uncultured Sulfurovum sp</name>
    <dbReference type="NCBI Taxonomy" id="269237"/>
    <lineage>
        <taxon>Bacteria</taxon>
        <taxon>Pseudomonadati</taxon>
        <taxon>Campylobacterota</taxon>
        <taxon>Epsilonproteobacteria</taxon>
        <taxon>Campylobacterales</taxon>
        <taxon>Sulfurovaceae</taxon>
        <taxon>Sulfurovum</taxon>
        <taxon>environmental samples</taxon>
    </lineage>
</organism>
<evidence type="ECO:0000259" key="5">
    <source>
        <dbReference type="PROSITE" id="PS50977"/>
    </source>
</evidence>
<dbReference type="InterPro" id="IPR036271">
    <property type="entry name" value="Tet_transcr_reg_TetR-rel_C_sf"/>
</dbReference>
<evidence type="ECO:0000256" key="2">
    <source>
        <dbReference type="ARBA" id="ARBA00023125"/>
    </source>
</evidence>
<proteinExistence type="predicted"/>
<dbReference type="AlphaFoldDB" id="A0A6S6T8Z1"/>
<evidence type="ECO:0000313" key="6">
    <source>
        <dbReference type="EMBL" id="CAA6815773.1"/>
    </source>
</evidence>
<sequence>MKTESRGRPKTFNEQEALTAAMHYFWDHGYDNTSLDNLLDTMQIKKSSFYATFKSKENIFSKSLVLYRELMLSQLNSLNQEIGPKKTLLTLSNMIINELKESGKVKGCLLVNSGQECYKKYSQLSEQITLEFTFFQKLFTTLVQEGQNKNEILNPKSAQQISGRYMNTLNGLIVSIQAGISEEQITDIIESLNEILE</sequence>
<reference evidence="6" key="1">
    <citation type="submission" date="2020-01" db="EMBL/GenBank/DDBJ databases">
        <authorList>
            <person name="Meier V. D."/>
            <person name="Meier V D."/>
        </authorList>
    </citation>
    <scope>NUCLEOTIDE SEQUENCE</scope>
    <source>
        <strain evidence="6">HLG_WM_MAG_05</strain>
    </source>
</reference>
<accession>A0A6S6T8Z1</accession>
<dbReference type="PANTHER" id="PTHR47506">
    <property type="entry name" value="TRANSCRIPTIONAL REGULATORY PROTEIN"/>
    <property type="match status" value="1"/>
</dbReference>
<keyword evidence="3" id="KW-0804">Transcription</keyword>
<keyword evidence="2 4" id="KW-0238">DNA-binding</keyword>
<keyword evidence="1" id="KW-0805">Transcription regulation</keyword>
<dbReference type="Pfam" id="PF00440">
    <property type="entry name" value="TetR_N"/>
    <property type="match status" value="1"/>
</dbReference>
<feature type="DNA-binding region" description="H-T-H motif" evidence="4">
    <location>
        <begin position="34"/>
        <end position="53"/>
    </location>
</feature>
<evidence type="ECO:0000256" key="4">
    <source>
        <dbReference type="PROSITE-ProRule" id="PRU00335"/>
    </source>
</evidence>
<name>A0A6S6T8Z1_9BACT</name>
<dbReference type="Gene3D" id="1.10.357.10">
    <property type="entry name" value="Tetracycline Repressor, domain 2"/>
    <property type="match status" value="1"/>
</dbReference>
<dbReference type="PROSITE" id="PS50977">
    <property type="entry name" value="HTH_TETR_2"/>
    <property type="match status" value="1"/>
</dbReference>
<feature type="domain" description="HTH tetR-type" evidence="5">
    <location>
        <begin position="11"/>
        <end position="71"/>
    </location>
</feature>
<evidence type="ECO:0000256" key="3">
    <source>
        <dbReference type="ARBA" id="ARBA00023163"/>
    </source>
</evidence>
<dbReference type="PANTHER" id="PTHR47506:SF1">
    <property type="entry name" value="HTH-TYPE TRANSCRIPTIONAL REGULATOR YJDC"/>
    <property type="match status" value="1"/>
</dbReference>
<dbReference type="SUPFAM" id="SSF48498">
    <property type="entry name" value="Tetracyclin repressor-like, C-terminal domain"/>
    <property type="match status" value="1"/>
</dbReference>
<evidence type="ECO:0000256" key="1">
    <source>
        <dbReference type="ARBA" id="ARBA00023015"/>
    </source>
</evidence>
<dbReference type="Gene3D" id="1.10.10.60">
    <property type="entry name" value="Homeodomain-like"/>
    <property type="match status" value="1"/>
</dbReference>
<dbReference type="InterPro" id="IPR009057">
    <property type="entry name" value="Homeodomain-like_sf"/>
</dbReference>
<protein>
    <recommendedName>
        <fullName evidence="5">HTH tetR-type domain-containing protein</fullName>
    </recommendedName>
</protein>
<dbReference type="SUPFAM" id="SSF46689">
    <property type="entry name" value="Homeodomain-like"/>
    <property type="match status" value="1"/>
</dbReference>
<dbReference type="EMBL" id="CACVAU010000047">
    <property type="protein sequence ID" value="CAA6815773.1"/>
    <property type="molecule type" value="Genomic_DNA"/>
</dbReference>
<dbReference type="InterPro" id="IPR001647">
    <property type="entry name" value="HTH_TetR"/>
</dbReference>
<dbReference type="GO" id="GO:0003677">
    <property type="term" value="F:DNA binding"/>
    <property type="evidence" value="ECO:0007669"/>
    <property type="project" value="UniProtKB-UniRule"/>
</dbReference>